<evidence type="ECO:0000313" key="3">
    <source>
        <dbReference type="Proteomes" id="UP000038040"/>
    </source>
</evidence>
<dbReference type="Proteomes" id="UP000038040">
    <property type="component" value="Unplaced"/>
</dbReference>
<dbReference type="InterPro" id="IPR006578">
    <property type="entry name" value="MADF-dom"/>
</dbReference>
<keyword evidence="4" id="KW-1185">Reference proteome</keyword>
<evidence type="ECO:0000313" key="2">
    <source>
        <dbReference type="EMBL" id="VDN50154.1"/>
    </source>
</evidence>
<sequence>MVALWNDDARFVLIEEIRKRHEIWESRKERYGSTERKKELYLEIAETINSCCVAPSQIFTEDDVRTQWKNLKDTFKRKMKKRQADIEAGVEDTEPTWRFWSKMLFINQPVEPSPLGINGNSNDASNSLESLLSSLVEKQITDESNSFDGAGLNTSKLPLTSMNCDSFQYNTKEMHPNHQVISSDDTEANSQHYSIQSTISLNQSPRKAQKRRTTDFDEDFAKNNIEDEFTWFGRIVSVTLRRFSEIDKILALNVKKQIFDLIYDYEVKQLLQQRNMDQ</sequence>
<dbReference type="PANTHER" id="PTHR12243:SF67">
    <property type="entry name" value="COREPRESSOR OF PANGOLIN, ISOFORM A-RELATED"/>
    <property type="match status" value="1"/>
</dbReference>
<dbReference type="PANTHER" id="PTHR12243">
    <property type="entry name" value="MADF DOMAIN TRANSCRIPTION FACTOR"/>
    <property type="match status" value="1"/>
</dbReference>
<reference evidence="5" key="1">
    <citation type="submission" date="2017-02" db="UniProtKB">
        <authorList>
            <consortium name="WormBaseParasite"/>
        </authorList>
    </citation>
    <scope>IDENTIFICATION</scope>
</reference>
<dbReference type="Proteomes" id="UP000274756">
    <property type="component" value="Unassembled WGS sequence"/>
</dbReference>
<protein>
    <submittedName>
        <fullName evidence="5">MADF domain-containing protein</fullName>
    </submittedName>
</protein>
<accession>A0A0N4U7D9</accession>
<name>A0A0N4U7D9_DRAME</name>
<evidence type="ECO:0000313" key="4">
    <source>
        <dbReference type="Proteomes" id="UP000274756"/>
    </source>
</evidence>
<gene>
    <name evidence="2" type="ORF">DME_LOCUS127</name>
</gene>
<dbReference type="OrthoDB" id="5876908at2759"/>
<dbReference type="Pfam" id="PF10545">
    <property type="entry name" value="MADF_DNA_bdg"/>
    <property type="match status" value="1"/>
</dbReference>
<dbReference type="AlphaFoldDB" id="A0A0N4U7D9"/>
<feature type="domain" description="MADF" evidence="1">
    <location>
        <begin position="12"/>
        <end position="111"/>
    </location>
</feature>
<dbReference type="STRING" id="318479.A0A0N4U7D9"/>
<proteinExistence type="predicted"/>
<dbReference type="GO" id="GO:0005634">
    <property type="term" value="C:nucleus"/>
    <property type="evidence" value="ECO:0007669"/>
    <property type="project" value="TreeGrafter"/>
</dbReference>
<reference evidence="2 4" key="2">
    <citation type="submission" date="2018-11" db="EMBL/GenBank/DDBJ databases">
        <authorList>
            <consortium name="Pathogen Informatics"/>
        </authorList>
    </citation>
    <scope>NUCLEOTIDE SEQUENCE [LARGE SCALE GENOMIC DNA]</scope>
</reference>
<dbReference type="GO" id="GO:0005667">
    <property type="term" value="C:transcription regulator complex"/>
    <property type="evidence" value="ECO:0007669"/>
    <property type="project" value="TreeGrafter"/>
</dbReference>
<evidence type="ECO:0000313" key="5">
    <source>
        <dbReference type="WBParaSite" id="DME_0000289801-mRNA-1"/>
    </source>
</evidence>
<organism evidence="3 5">
    <name type="scientific">Dracunculus medinensis</name>
    <name type="common">Guinea worm</name>
    <dbReference type="NCBI Taxonomy" id="318479"/>
    <lineage>
        <taxon>Eukaryota</taxon>
        <taxon>Metazoa</taxon>
        <taxon>Ecdysozoa</taxon>
        <taxon>Nematoda</taxon>
        <taxon>Chromadorea</taxon>
        <taxon>Rhabditida</taxon>
        <taxon>Spirurina</taxon>
        <taxon>Dracunculoidea</taxon>
        <taxon>Dracunculidae</taxon>
        <taxon>Dracunculus</taxon>
    </lineage>
</organism>
<dbReference type="SMART" id="SM00595">
    <property type="entry name" value="MADF"/>
    <property type="match status" value="1"/>
</dbReference>
<dbReference type="WBParaSite" id="DME_0000289801-mRNA-1">
    <property type="protein sequence ID" value="DME_0000289801-mRNA-1"/>
    <property type="gene ID" value="DME_0000289801"/>
</dbReference>
<dbReference type="InterPro" id="IPR039353">
    <property type="entry name" value="TF_Adf1"/>
</dbReference>
<evidence type="ECO:0000259" key="1">
    <source>
        <dbReference type="PROSITE" id="PS51029"/>
    </source>
</evidence>
<dbReference type="GO" id="GO:0006357">
    <property type="term" value="P:regulation of transcription by RNA polymerase II"/>
    <property type="evidence" value="ECO:0007669"/>
    <property type="project" value="TreeGrafter"/>
</dbReference>
<dbReference type="EMBL" id="UYYG01000001">
    <property type="protein sequence ID" value="VDN50154.1"/>
    <property type="molecule type" value="Genomic_DNA"/>
</dbReference>
<dbReference type="PROSITE" id="PS51029">
    <property type="entry name" value="MADF"/>
    <property type="match status" value="1"/>
</dbReference>